<keyword evidence="1" id="KW-0596">Phosphopantetheine</keyword>
<proteinExistence type="predicted"/>
<dbReference type="InterPro" id="IPR009081">
    <property type="entry name" value="PP-bd_ACP"/>
</dbReference>
<reference evidence="4 5" key="1">
    <citation type="submission" date="2018-05" db="EMBL/GenBank/DDBJ databases">
        <title>Streptomyces venezuelae.</title>
        <authorList>
            <person name="Kim W."/>
            <person name="Lee N."/>
            <person name="Cho B.-K."/>
        </authorList>
    </citation>
    <scope>NUCLEOTIDE SEQUENCE [LARGE SCALE GENOMIC DNA]</scope>
    <source>
        <strain evidence="4 5">ATCC 15068</strain>
    </source>
</reference>
<dbReference type="OrthoDB" id="3537906at2"/>
<protein>
    <submittedName>
        <fullName evidence="4">Actinorhodin polyketide synthase</fullName>
    </submittedName>
</protein>
<evidence type="ECO:0000259" key="3">
    <source>
        <dbReference type="PROSITE" id="PS50075"/>
    </source>
</evidence>
<dbReference type="RefSeq" id="WP_150265318.1">
    <property type="nucleotide sequence ID" value="NZ_CP029194.1"/>
</dbReference>
<organism evidence="4 5">
    <name type="scientific">Streptomyces venezuelae</name>
    <dbReference type="NCBI Taxonomy" id="54571"/>
    <lineage>
        <taxon>Bacteria</taxon>
        <taxon>Bacillati</taxon>
        <taxon>Actinomycetota</taxon>
        <taxon>Actinomycetes</taxon>
        <taxon>Kitasatosporales</taxon>
        <taxon>Streptomycetaceae</taxon>
        <taxon>Streptomyces</taxon>
    </lineage>
</organism>
<accession>A0A5P2AME6</accession>
<sequence>MSKQEFTIEDLKRILLEGAGADEGVDLDGDILDADFEELGYESLALLETGGRIEREYGISLDDEIFTENRTPRTLVVAINTYLGELASAA</sequence>
<feature type="domain" description="Carrier" evidence="3">
    <location>
        <begin position="2"/>
        <end position="83"/>
    </location>
</feature>
<gene>
    <name evidence="4" type="ORF">DEJ46_09985</name>
</gene>
<dbReference type="PROSITE" id="PS50075">
    <property type="entry name" value="CARRIER"/>
    <property type="match status" value="1"/>
</dbReference>
<evidence type="ECO:0000313" key="4">
    <source>
        <dbReference type="EMBL" id="QES19383.1"/>
    </source>
</evidence>
<dbReference type="AlphaFoldDB" id="A0A5P2AME6"/>
<dbReference type="Pfam" id="PF00550">
    <property type="entry name" value="PP-binding"/>
    <property type="match status" value="1"/>
</dbReference>
<dbReference type="SUPFAM" id="SSF47336">
    <property type="entry name" value="ACP-like"/>
    <property type="match status" value="1"/>
</dbReference>
<dbReference type="PROSITE" id="PS00012">
    <property type="entry name" value="PHOSPHOPANTETHEINE"/>
    <property type="match status" value="1"/>
</dbReference>
<evidence type="ECO:0000256" key="2">
    <source>
        <dbReference type="ARBA" id="ARBA00022553"/>
    </source>
</evidence>
<evidence type="ECO:0000313" key="5">
    <source>
        <dbReference type="Proteomes" id="UP000324106"/>
    </source>
</evidence>
<dbReference type="EMBL" id="CP029194">
    <property type="protein sequence ID" value="QES19383.1"/>
    <property type="molecule type" value="Genomic_DNA"/>
</dbReference>
<dbReference type="Gene3D" id="1.10.1200.10">
    <property type="entry name" value="ACP-like"/>
    <property type="match status" value="1"/>
</dbReference>
<evidence type="ECO:0000256" key="1">
    <source>
        <dbReference type="ARBA" id="ARBA00022450"/>
    </source>
</evidence>
<dbReference type="Proteomes" id="UP000324106">
    <property type="component" value="Chromosome"/>
</dbReference>
<dbReference type="InterPro" id="IPR036736">
    <property type="entry name" value="ACP-like_sf"/>
</dbReference>
<keyword evidence="2" id="KW-0597">Phosphoprotein</keyword>
<dbReference type="InterPro" id="IPR006162">
    <property type="entry name" value="Ppantetheine_attach_site"/>
</dbReference>
<name>A0A5P2AME6_STRVZ</name>